<accession>A0A3N2Q0Z8</accession>
<dbReference type="Proteomes" id="UP000272025">
    <property type="component" value="Unassembled WGS sequence"/>
</dbReference>
<name>A0A3N2Q0Z8_SODAK</name>
<dbReference type="GeneID" id="39579599"/>
<sequence length="153" mass="16842">MSPCNTPPWIAISVRKTLRQAVSFPSLSFCLSFIAGDVPIRSVWAISRSRLSWFHINASDMNTQFRSDNFRQVCCLSNQPSIQRPSQSRVIAEPPGQTSKTKPMGWPSPLYLLLVSALVQQTPTTSCSAKVGFWDVTSAQGQFALASAGYDVE</sequence>
<organism evidence="1 2">
    <name type="scientific">Sodiomyces alkalinus (strain CBS 110278 / VKM F-3762 / F11)</name>
    <name type="common">Alkaliphilic filamentous fungus</name>
    <dbReference type="NCBI Taxonomy" id="1314773"/>
    <lineage>
        <taxon>Eukaryota</taxon>
        <taxon>Fungi</taxon>
        <taxon>Dikarya</taxon>
        <taxon>Ascomycota</taxon>
        <taxon>Pezizomycotina</taxon>
        <taxon>Sordariomycetes</taxon>
        <taxon>Hypocreomycetidae</taxon>
        <taxon>Glomerellales</taxon>
        <taxon>Plectosphaerellaceae</taxon>
        <taxon>Sodiomyces</taxon>
    </lineage>
</organism>
<proteinExistence type="predicted"/>
<evidence type="ECO:0000313" key="1">
    <source>
        <dbReference type="EMBL" id="ROT40386.1"/>
    </source>
</evidence>
<dbReference type="EMBL" id="ML119052">
    <property type="protein sequence ID" value="ROT40386.1"/>
    <property type="molecule type" value="Genomic_DNA"/>
</dbReference>
<dbReference type="RefSeq" id="XP_028468192.1">
    <property type="nucleotide sequence ID" value="XM_028611121.1"/>
</dbReference>
<dbReference type="AlphaFoldDB" id="A0A3N2Q0Z8"/>
<evidence type="ECO:0000313" key="2">
    <source>
        <dbReference type="Proteomes" id="UP000272025"/>
    </source>
</evidence>
<protein>
    <submittedName>
        <fullName evidence="1">Uncharacterized protein</fullName>
    </submittedName>
</protein>
<gene>
    <name evidence="1" type="ORF">SODALDRAFT_330105</name>
</gene>
<keyword evidence="2" id="KW-1185">Reference proteome</keyword>
<reference evidence="1 2" key="1">
    <citation type="journal article" date="2018" name="Mol. Ecol.">
        <title>The obligate alkalophilic soda-lake fungus Sodiomyces alkalinus has shifted to a protein diet.</title>
        <authorList>
            <person name="Grum-Grzhimaylo A.A."/>
            <person name="Falkoski D.L."/>
            <person name="van den Heuvel J."/>
            <person name="Valero-Jimenez C.A."/>
            <person name="Min B."/>
            <person name="Choi I.G."/>
            <person name="Lipzen A."/>
            <person name="Daum C.G."/>
            <person name="Aanen D.K."/>
            <person name="Tsang A."/>
            <person name="Henrissat B."/>
            <person name="Bilanenko E.N."/>
            <person name="de Vries R.P."/>
            <person name="van Kan J.A.L."/>
            <person name="Grigoriev I.V."/>
            <person name="Debets A.J.M."/>
        </authorList>
    </citation>
    <scope>NUCLEOTIDE SEQUENCE [LARGE SCALE GENOMIC DNA]</scope>
    <source>
        <strain evidence="1 2">F11</strain>
    </source>
</reference>